<dbReference type="GO" id="GO:0000175">
    <property type="term" value="F:3'-5'-RNA exonuclease activity"/>
    <property type="evidence" value="ECO:0007669"/>
    <property type="project" value="TreeGrafter"/>
</dbReference>
<dbReference type="Proteomes" id="UP000612055">
    <property type="component" value="Unassembled WGS sequence"/>
</dbReference>
<feature type="region of interest" description="Disordered" evidence="2">
    <location>
        <begin position="138"/>
        <end position="205"/>
    </location>
</feature>
<dbReference type="InterPro" id="IPR051181">
    <property type="entry name" value="CAF1_poly(A)_ribonucleases"/>
</dbReference>
<feature type="compositionally biased region" description="Low complexity" evidence="2">
    <location>
        <begin position="982"/>
        <end position="1000"/>
    </location>
</feature>
<protein>
    <submittedName>
        <fullName evidence="3">Uncharacterized protein</fullName>
    </submittedName>
</protein>
<evidence type="ECO:0000256" key="2">
    <source>
        <dbReference type="SAM" id="MobiDB-lite"/>
    </source>
</evidence>
<feature type="region of interest" description="Disordered" evidence="2">
    <location>
        <begin position="849"/>
        <end position="869"/>
    </location>
</feature>
<name>A0A835XLL9_9CHLO</name>
<keyword evidence="4" id="KW-1185">Reference proteome</keyword>
<feature type="compositionally biased region" description="Low complexity" evidence="2">
    <location>
        <begin position="915"/>
        <end position="924"/>
    </location>
</feature>
<organism evidence="3 4">
    <name type="scientific">Edaphochlamys debaryana</name>
    <dbReference type="NCBI Taxonomy" id="47281"/>
    <lineage>
        <taxon>Eukaryota</taxon>
        <taxon>Viridiplantae</taxon>
        <taxon>Chlorophyta</taxon>
        <taxon>core chlorophytes</taxon>
        <taxon>Chlorophyceae</taxon>
        <taxon>CS clade</taxon>
        <taxon>Chlamydomonadales</taxon>
        <taxon>Chlamydomonadales incertae sedis</taxon>
        <taxon>Edaphochlamys</taxon>
    </lineage>
</organism>
<gene>
    <name evidence="3" type="ORF">HYH03_014327</name>
</gene>
<feature type="region of interest" description="Disordered" evidence="2">
    <location>
        <begin position="232"/>
        <end position="255"/>
    </location>
</feature>
<feature type="compositionally biased region" description="Low complexity" evidence="2">
    <location>
        <begin position="934"/>
        <end position="954"/>
    </location>
</feature>
<feature type="region of interest" description="Disordered" evidence="2">
    <location>
        <begin position="915"/>
        <end position="954"/>
    </location>
</feature>
<proteinExistence type="inferred from homology"/>
<dbReference type="Gene3D" id="3.30.420.10">
    <property type="entry name" value="Ribonuclease H-like superfamily/Ribonuclease H"/>
    <property type="match status" value="2"/>
</dbReference>
<dbReference type="PANTHER" id="PTHR15092:SF47">
    <property type="entry name" value="POLY(A)-SPECIFIC EXORIBONUCLEASE PARN"/>
    <property type="match status" value="1"/>
</dbReference>
<reference evidence="3" key="1">
    <citation type="journal article" date="2020" name="bioRxiv">
        <title>Comparative genomics of Chlamydomonas.</title>
        <authorList>
            <person name="Craig R.J."/>
            <person name="Hasan A.R."/>
            <person name="Ness R.W."/>
            <person name="Keightley P.D."/>
        </authorList>
    </citation>
    <scope>NUCLEOTIDE SEQUENCE</scope>
    <source>
        <strain evidence="3">CCAP 11/70</strain>
    </source>
</reference>
<evidence type="ECO:0000256" key="1">
    <source>
        <dbReference type="ARBA" id="ARBA00008372"/>
    </source>
</evidence>
<dbReference type="GO" id="GO:0003723">
    <property type="term" value="F:RNA binding"/>
    <property type="evidence" value="ECO:0007669"/>
    <property type="project" value="TreeGrafter"/>
</dbReference>
<accession>A0A835XLL9</accession>
<dbReference type="PANTHER" id="PTHR15092">
    <property type="entry name" value="POLY A -SPECIFIC RIBONUCLEASE/TARGET OF EGR1, MEMBER 1"/>
    <property type="match status" value="1"/>
</dbReference>
<dbReference type="InterPro" id="IPR036397">
    <property type="entry name" value="RNaseH_sf"/>
</dbReference>
<dbReference type="InterPro" id="IPR012337">
    <property type="entry name" value="RNaseH-like_sf"/>
</dbReference>
<dbReference type="SUPFAM" id="SSF53098">
    <property type="entry name" value="Ribonuclease H-like"/>
    <property type="match status" value="1"/>
</dbReference>
<dbReference type="EMBL" id="JAEHOE010000102">
    <property type="protein sequence ID" value="KAG2487082.1"/>
    <property type="molecule type" value="Genomic_DNA"/>
</dbReference>
<feature type="compositionally biased region" description="Low complexity" evidence="2">
    <location>
        <begin position="232"/>
        <end position="249"/>
    </location>
</feature>
<dbReference type="AlphaFoldDB" id="A0A835XLL9"/>
<dbReference type="Pfam" id="PF04857">
    <property type="entry name" value="CAF1"/>
    <property type="match status" value="1"/>
</dbReference>
<dbReference type="InterPro" id="IPR006941">
    <property type="entry name" value="RNase_CAF1"/>
</dbReference>
<sequence>MRVSQARSQPSCATARAVATTVALPANALRHLGARSRPAPTLRALLPSTAQPQRPSALATAAYRTDLAFLPIGSSACRSALEAAAPRPLPRPSVDWAQQRRWCNGAGSSSGFGGNGAWSNGGLAPRYDAYWPLPPPSALFGDGSDSDSSAEPDSLAPGPTAPPERVVTWWPPLPPALQPEAMSGAGFLSSGSTPSPSPSPAGAGGAVAEYDPFSMDLKQVAAAAAATAATAPNGGAATPAAAAPAAPGGKTDVDKSAPAVDVTRHNFQAMLPVVRRYLSACDFFAFDCEMTGLFLDGQYDNYLDDMQDRYTRTAAAAQSFIITQFGLSAFKRLLPDGPGGRRRYAAATFNFYLFPRPPEGGSAPASSAARRFTCDAGSLAFLASQGFDFNRCIYDGVPFMPVRQRDEALRQLGRDSDEDGASRGPDVALTQPQDIEFVEGLLNTVREWLAAPGGAPSGAPLDLPPVNRYQRLLAYQALARPSSFRAEGEGEGTDWHPGFYVRKVSDAGPTFLRLVPTPSREAARALAAADRAERRGAVEAAAGFAAVWEALRECGRPGVGHNCMFDVAYGVAQFGEGRLPATWAGFKGAVASWFRGGLYDTKHVARQLPSVLGSDTALGSVFGSLVPQAAGGGGAASPGSLPPGPGLLPANVEIRHAPGFEKYVDVEAGGCAHEAGYDAFMTGAVFAGLEELLGRVADLDPATTAPTRTPYASVVPFVWRLNVTRSDLPYALMRPAVPDDPTSQEPVPERPLVFHLGPLSPGVRANDIHGRCEAAGLGKVRITFLPGNNALIELGSVEAAAAVAAGALEGHGLCAEILPYTEYRARKDAALAAGTWPLPGYGGGGGGFGGGGGGARGPKRPRVEPAAEGAAAGAVTASAAADGGGGLRLAPSFRAAAAAAAAAAASLMTPPASPLGSPLPSLRGFGSGSIRETPSQPLPGAGSGSGSRPPVSPLLAIPSLRQRWPQRLPSLPRHPQPIAATAAAAGDAPMSDAGAAASGPVPMTPGGGAGTSTGAHGAGVGPVVPVSPGRNCSVM</sequence>
<evidence type="ECO:0000313" key="4">
    <source>
        <dbReference type="Proteomes" id="UP000612055"/>
    </source>
</evidence>
<comment type="similarity">
    <text evidence="1">Belongs to the CAF1 family.</text>
</comment>
<comment type="caution">
    <text evidence="3">The sequence shown here is derived from an EMBL/GenBank/DDBJ whole genome shotgun (WGS) entry which is preliminary data.</text>
</comment>
<feature type="compositionally biased region" description="Gly residues" evidence="2">
    <location>
        <begin position="1005"/>
        <end position="1020"/>
    </location>
</feature>
<dbReference type="OrthoDB" id="1432093at2759"/>
<feature type="region of interest" description="Disordered" evidence="2">
    <location>
        <begin position="982"/>
        <end position="1035"/>
    </location>
</feature>
<evidence type="ECO:0000313" key="3">
    <source>
        <dbReference type="EMBL" id="KAG2487082.1"/>
    </source>
</evidence>